<dbReference type="PROSITE" id="PS00141">
    <property type="entry name" value="ASP_PROTEASE"/>
    <property type="match status" value="1"/>
</dbReference>
<proteinExistence type="predicted"/>
<protein>
    <submittedName>
        <fullName evidence="4">Peptidase A2 domain-containing protein</fullName>
    </submittedName>
</protein>
<reference evidence="4" key="1">
    <citation type="submission" date="2016-06" db="UniProtKB">
        <authorList>
            <consortium name="WormBaseParasite"/>
        </authorList>
    </citation>
    <scope>IDENTIFICATION</scope>
</reference>
<dbReference type="InterPro" id="IPR021109">
    <property type="entry name" value="Peptidase_aspartic_dom_sf"/>
</dbReference>
<gene>
    <name evidence="2" type="ORF">SSLN_LOCUS9278</name>
</gene>
<dbReference type="GO" id="GO:0006508">
    <property type="term" value="P:proteolysis"/>
    <property type="evidence" value="ECO:0007669"/>
    <property type="project" value="InterPro"/>
</dbReference>
<organism evidence="4">
    <name type="scientific">Schistocephalus solidus</name>
    <name type="common">Tapeworm</name>
    <dbReference type="NCBI Taxonomy" id="70667"/>
    <lineage>
        <taxon>Eukaryota</taxon>
        <taxon>Metazoa</taxon>
        <taxon>Spiralia</taxon>
        <taxon>Lophotrochozoa</taxon>
        <taxon>Platyhelminthes</taxon>
        <taxon>Cestoda</taxon>
        <taxon>Eucestoda</taxon>
        <taxon>Diphyllobothriidea</taxon>
        <taxon>Diphyllobothriidae</taxon>
        <taxon>Schistocephalus</taxon>
    </lineage>
</organism>
<dbReference type="STRING" id="70667.A0A183SYI0"/>
<accession>A0A183SYI0</accession>
<name>A0A183SYI0_SCHSO</name>
<reference evidence="2 3" key="2">
    <citation type="submission" date="2018-11" db="EMBL/GenBank/DDBJ databases">
        <authorList>
            <consortium name="Pathogen Informatics"/>
        </authorList>
    </citation>
    <scope>NUCLEOTIDE SEQUENCE [LARGE SCALE GENOMIC DNA]</scope>
    <source>
        <strain evidence="2 3">NST_G2</strain>
    </source>
</reference>
<dbReference type="Gene3D" id="2.40.70.10">
    <property type="entry name" value="Acid Proteases"/>
    <property type="match status" value="1"/>
</dbReference>
<feature type="chain" id="PRO_5043141352" evidence="1">
    <location>
        <begin position="22"/>
        <end position="306"/>
    </location>
</feature>
<dbReference type="GO" id="GO:0004190">
    <property type="term" value="F:aspartic-type endopeptidase activity"/>
    <property type="evidence" value="ECO:0007669"/>
    <property type="project" value="InterPro"/>
</dbReference>
<evidence type="ECO:0000313" key="4">
    <source>
        <dbReference type="WBParaSite" id="SSLN_0000962801-mRNA-1"/>
    </source>
</evidence>
<dbReference type="WBParaSite" id="SSLN_0000962801-mRNA-1">
    <property type="protein sequence ID" value="SSLN_0000962801-mRNA-1"/>
    <property type="gene ID" value="SSLN_0000962801"/>
</dbReference>
<sequence length="306" mass="33834">MLTHTVRLAILLGLPEAGPYARECSKPINVRHFADWLQVTNDALRSSGLDDSSTVVVRRCLPLSSHSLPNRKLLYMSQQHFHPGTYLFQLPSLSIHHCLVPPQPPPAGTFVFRDYRCISFCSFVSQQSKRVKRVSPRVNAPTITEVSSPSYIFYFCDSKSGMRFLVDTGAQLSIIPPTTADCRCPNPDLFLQTVNTSPFTTFGTHSLSLDIGLRRVFSWIFVVADIPSVILGVEGLAAFDIMVDCHDSRIHDQTTKFAVRGTFSSAMSHQLAGLVHFGSSMANTLDSHVPTLASLPHRTTVFTTPV</sequence>
<evidence type="ECO:0000256" key="1">
    <source>
        <dbReference type="SAM" id="SignalP"/>
    </source>
</evidence>
<keyword evidence="1" id="KW-0732">Signal</keyword>
<dbReference type="InterPro" id="IPR001969">
    <property type="entry name" value="Aspartic_peptidase_AS"/>
</dbReference>
<dbReference type="SUPFAM" id="SSF50630">
    <property type="entry name" value="Acid proteases"/>
    <property type="match status" value="1"/>
</dbReference>
<dbReference type="OrthoDB" id="422540at2759"/>
<evidence type="ECO:0000313" key="2">
    <source>
        <dbReference type="EMBL" id="VDL95663.1"/>
    </source>
</evidence>
<evidence type="ECO:0000313" key="3">
    <source>
        <dbReference type="Proteomes" id="UP000275846"/>
    </source>
</evidence>
<feature type="signal peptide" evidence="1">
    <location>
        <begin position="1"/>
        <end position="21"/>
    </location>
</feature>
<dbReference type="Proteomes" id="UP000275846">
    <property type="component" value="Unassembled WGS sequence"/>
</dbReference>
<dbReference type="EMBL" id="UYSU01035149">
    <property type="protein sequence ID" value="VDL95663.1"/>
    <property type="molecule type" value="Genomic_DNA"/>
</dbReference>
<dbReference type="AlphaFoldDB" id="A0A183SYI0"/>
<keyword evidence="3" id="KW-1185">Reference proteome</keyword>